<dbReference type="Pfam" id="PF21095">
    <property type="entry name" value="CarD_C"/>
    <property type="match status" value="1"/>
</dbReference>
<evidence type="ECO:0000259" key="1">
    <source>
        <dbReference type="SMART" id="SM01058"/>
    </source>
</evidence>
<dbReference type="Gene3D" id="2.40.10.170">
    <property type="match status" value="1"/>
</dbReference>
<feature type="domain" description="CarD-like/TRCF RNAP-interacting" evidence="1">
    <location>
        <begin position="1"/>
        <end position="112"/>
    </location>
</feature>
<evidence type="ECO:0000313" key="3">
    <source>
        <dbReference type="Proteomes" id="UP000767334"/>
    </source>
</evidence>
<name>A0ABS2FDT0_9CLOT</name>
<keyword evidence="3" id="KW-1185">Reference proteome</keyword>
<dbReference type="InterPro" id="IPR036101">
    <property type="entry name" value="CarD-like/TRCF_RID_sf"/>
</dbReference>
<dbReference type="Proteomes" id="UP000767334">
    <property type="component" value="Unassembled WGS sequence"/>
</dbReference>
<dbReference type="RefSeq" id="WP_133016890.1">
    <property type="nucleotide sequence ID" value="NZ_JACJLL010000020.1"/>
</dbReference>
<dbReference type="SUPFAM" id="SSF141259">
    <property type="entry name" value="CarD-like"/>
    <property type="match status" value="1"/>
</dbReference>
<dbReference type="InterPro" id="IPR042215">
    <property type="entry name" value="CarD-like_C"/>
</dbReference>
<dbReference type="SMART" id="SM01058">
    <property type="entry name" value="CarD_TRCF"/>
    <property type="match status" value="1"/>
</dbReference>
<dbReference type="InterPro" id="IPR048792">
    <property type="entry name" value="CarD_C"/>
</dbReference>
<reference evidence="2 3" key="1">
    <citation type="journal article" date="2021" name="Sci. Rep.">
        <title>The distribution of antibiotic resistance genes in chicken gut microbiota commensals.</title>
        <authorList>
            <person name="Juricova H."/>
            <person name="Matiasovicova J."/>
            <person name="Kubasova T."/>
            <person name="Cejkova D."/>
            <person name="Rychlik I."/>
        </authorList>
    </citation>
    <scope>NUCLEOTIDE SEQUENCE [LARGE SCALE GENOMIC DNA]</scope>
    <source>
        <strain evidence="2 3">An435</strain>
    </source>
</reference>
<dbReference type="PANTHER" id="PTHR38447:SF1">
    <property type="entry name" value="RNA POLYMERASE-BINDING TRANSCRIPTION FACTOR CARD"/>
    <property type="match status" value="1"/>
</dbReference>
<evidence type="ECO:0000313" key="2">
    <source>
        <dbReference type="EMBL" id="MBM6818705.1"/>
    </source>
</evidence>
<sequence length="173" mass="20352">MFEKNDYIIYGTTGVCKIAGIEKKKFNTSVEREYYILKPAYDPNSTIYAPIDNNMINIRKIMTVQEVYNLIKTMPDNETIWIDDINLRKEKYNEILKRGDNVELVKLIRTLYLEKEKKKIEGKKLYVGDEKIMSEAQRLLHEEFALVLNIKVDEVLPFILGELEPTEKEDINL</sequence>
<comment type="caution">
    <text evidence="2">The sequence shown here is derived from an EMBL/GenBank/DDBJ whole genome shotgun (WGS) entry which is preliminary data.</text>
</comment>
<protein>
    <submittedName>
        <fullName evidence="2">CarD family transcriptional regulator</fullName>
    </submittedName>
</protein>
<gene>
    <name evidence="2" type="ORF">H6A19_05000</name>
</gene>
<accession>A0ABS2FDT0</accession>
<dbReference type="InterPro" id="IPR052531">
    <property type="entry name" value="CarD-like_regulator"/>
</dbReference>
<dbReference type="PANTHER" id="PTHR38447">
    <property type="entry name" value="TRANSCRIPTION FACTOR YDEB-RELATED"/>
    <property type="match status" value="1"/>
</dbReference>
<organism evidence="2 3">
    <name type="scientific">Clostridium saudiense</name>
    <dbReference type="NCBI Taxonomy" id="1414720"/>
    <lineage>
        <taxon>Bacteria</taxon>
        <taxon>Bacillati</taxon>
        <taxon>Bacillota</taxon>
        <taxon>Clostridia</taxon>
        <taxon>Eubacteriales</taxon>
        <taxon>Clostridiaceae</taxon>
        <taxon>Clostridium</taxon>
    </lineage>
</organism>
<dbReference type="EMBL" id="JACJLL010000020">
    <property type="protein sequence ID" value="MBM6818705.1"/>
    <property type="molecule type" value="Genomic_DNA"/>
</dbReference>
<dbReference type="Gene3D" id="1.20.58.1290">
    <property type="entry name" value="CarD-like, C-terminal domain"/>
    <property type="match status" value="1"/>
</dbReference>
<dbReference type="Pfam" id="PF02559">
    <property type="entry name" value="CarD_TRCF_RID"/>
    <property type="match status" value="1"/>
</dbReference>
<proteinExistence type="predicted"/>
<dbReference type="InterPro" id="IPR003711">
    <property type="entry name" value="CarD-like/TRCF_RID"/>
</dbReference>